<evidence type="ECO:0000256" key="2">
    <source>
        <dbReference type="SAM" id="SignalP"/>
    </source>
</evidence>
<sequence>MAIKQILCTVLIAVATVVTVAQPVSVPKPVKARALSSGPSIDLLKPDKGLATSIVNGIGQISALLTMVGMTVNNVPNVVGVIPGEAEAGALHGDVSGLTIRDVPDEAGALYDDNYGPPDDASQPVDIGEILDDAFDHLLGDGPYSTPTVPDEPSSKTPSKTSPQYSKLTIGCRAKGCDSVVKIYYDNMPTPTHSCPRDALAALAKWRLFCDRGNNKIFGKSTEPNCWSRAPSIDSCCGEWVQLDDPKYKDYPSRYVPVEKGFSDDTYVGTWVQELGGHGDRRIVKPGWHEYNVETDRCQFWRPENDLEFAYFINSLQNYGIRDVDETGKIRGQEAYNAEGVSPGPLIPGSDSELDTFKNIKMD</sequence>
<dbReference type="EMBL" id="AMGX01000001">
    <property type="protein sequence ID" value="EXJ76436.1"/>
    <property type="molecule type" value="Genomic_DNA"/>
</dbReference>
<accession>W9XHM1</accession>
<dbReference type="GeneID" id="19185680"/>
<dbReference type="RefSeq" id="XP_007739753.1">
    <property type="nucleotide sequence ID" value="XM_007741563.1"/>
</dbReference>
<comment type="caution">
    <text evidence="3">The sequence shown here is derived from an EMBL/GenBank/DDBJ whole genome shotgun (WGS) entry which is preliminary data.</text>
</comment>
<proteinExistence type="predicted"/>
<reference evidence="3 4" key="1">
    <citation type="submission" date="2013-03" db="EMBL/GenBank/DDBJ databases">
        <title>The Genome Sequence of Cladophialophora psammophila CBS 110553.</title>
        <authorList>
            <consortium name="The Broad Institute Genomics Platform"/>
            <person name="Cuomo C."/>
            <person name="de Hoog S."/>
            <person name="Gorbushina A."/>
            <person name="Walker B."/>
            <person name="Young S.K."/>
            <person name="Zeng Q."/>
            <person name="Gargeya S."/>
            <person name="Fitzgerald M."/>
            <person name="Haas B."/>
            <person name="Abouelleil A."/>
            <person name="Allen A.W."/>
            <person name="Alvarado L."/>
            <person name="Arachchi H.M."/>
            <person name="Berlin A.M."/>
            <person name="Chapman S.B."/>
            <person name="Gainer-Dewar J."/>
            <person name="Goldberg J."/>
            <person name="Griggs A."/>
            <person name="Gujja S."/>
            <person name="Hansen M."/>
            <person name="Howarth C."/>
            <person name="Imamovic A."/>
            <person name="Ireland A."/>
            <person name="Larimer J."/>
            <person name="McCowan C."/>
            <person name="Murphy C."/>
            <person name="Pearson M."/>
            <person name="Poon T.W."/>
            <person name="Priest M."/>
            <person name="Roberts A."/>
            <person name="Saif S."/>
            <person name="Shea T."/>
            <person name="Sisk P."/>
            <person name="Sykes S."/>
            <person name="Wortman J."/>
            <person name="Nusbaum C."/>
            <person name="Birren B."/>
        </authorList>
    </citation>
    <scope>NUCLEOTIDE SEQUENCE [LARGE SCALE GENOMIC DNA]</scope>
    <source>
        <strain evidence="3 4">CBS 110553</strain>
    </source>
</reference>
<feature type="region of interest" description="Disordered" evidence="1">
    <location>
        <begin position="141"/>
        <end position="163"/>
    </location>
</feature>
<keyword evidence="2" id="KW-0732">Signal</keyword>
<evidence type="ECO:0000313" key="3">
    <source>
        <dbReference type="EMBL" id="EXJ76436.1"/>
    </source>
</evidence>
<gene>
    <name evidence="3" type="ORF">A1O5_00944</name>
</gene>
<evidence type="ECO:0000256" key="1">
    <source>
        <dbReference type="SAM" id="MobiDB-lite"/>
    </source>
</evidence>
<keyword evidence="4" id="KW-1185">Reference proteome</keyword>
<feature type="signal peptide" evidence="2">
    <location>
        <begin position="1"/>
        <end position="21"/>
    </location>
</feature>
<dbReference type="OrthoDB" id="4144660at2759"/>
<protein>
    <submittedName>
        <fullName evidence="3">Uncharacterized protein</fullName>
    </submittedName>
</protein>
<dbReference type="AlphaFoldDB" id="W9XHM1"/>
<organism evidence="3 4">
    <name type="scientific">Cladophialophora psammophila CBS 110553</name>
    <dbReference type="NCBI Taxonomy" id="1182543"/>
    <lineage>
        <taxon>Eukaryota</taxon>
        <taxon>Fungi</taxon>
        <taxon>Dikarya</taxon>
        <taxon>Ascomycota</taxon>
        <taxon>Pezizomycotina</taxon>
        <taxon>Eurotiomycetes</taxon>
        <taxon>Chaetothyriomycetidae</taxon>
        <taxon>Chaetothyriales</taxon>
        <taxon>Herpotrichiellaceae</taxon>
        <taxon>Cladophialophora</taxon>
    </lineage>
</organism>
<dbReference type="Proteomes" id="UP000019471">
    <property type="component" value="Unassembled WGS sequence"/>
</dbReference>
<evidence type="ECO:0000313" key="4">
    <source>
        <dbReference type="Proteomes" id="UP000019471"/>
    </source>
</evidence>
<feature type="chain" id="PRO_5004934216" evidence="2">
    <location>
        <begin position="22"/>
        <end position="363"/>
    </location>
</feature>
<name>W9XHM1_9EURO</name>
<dbReference type="HOGENOM" id="CLU_773956_0_0_1"/>